<dbReference type="CDD" id="cd05403">
    <property type="entry name" value="NT_KNTase_like"/>
    <property type="match status" value="1"/>
</dbReference>
<keyword evidence="3 11" id="KW-0808">Transferase</keyword>
<evidence type="ECO:0000256" key="5">
    <source>
        <dbReference type="ARBA" id="ARBA00022723"/>
    </source>
</evidence>
<comment type="caution">
    <text evidence="11">The sequence shown here is derived from an EMBL/GenBank/DDBJ whole genome shotgun (WGS) entry which is preliminary data.</text>
</comment>
<proteinExistence type="inferred from homology"/>
<reference evidence="11 12" key="1">
    <citation type="submission" date="2018-08" db="EMBL/GenBank/DDBJ databases">
        <title>A genome reference for cultivated species of the human gut microbiota.</title>
        <authorList>
            <person name="Zou Y."/>
            <person name="Xue W."/>
            <person name="Luo G."/>
        </authorList>
    </citation>
    <scope>NUCLEOTIDE SEQUENCE [LARGE SCALE GENOMIC DNA]</scope>
    <source>
        <strain evidence="11 12">AM30-4</strain>
    </source>
</reference>
<evidence type="ECO:0000256" key="1">
    <source>
        <dbReference type="ARBA" id="ARBA00001946"/>
    </source>
</evidence>
<dbReference type="Pfam" id="PF01909">
    <property type="entry name" value="NTP_transf_2"/>
    <property type="match status" value="1"/>
</dbReference>
<keyword evidence="2" id="KW-1277">Toxin-antitoxin system</keyword>
<protein>
    <submittedName>
        <fullName evidence="11">Nucleotidyltransferase domain-containing protein</fullName>
    </submittedName>
</protein>
<comment type="cofactor">
    <cofactor evidence="1">
        <name>Mg(2+)</name>
        <dbReference type="ChEBI" id="CHEBI:18420"/>
    </cofactor>
</comment>
<feature type="domain" description="Polymerase nucleotidyl transferase" evidence="10">
    <location>
        <begin position="12"/>
        <end position="98"/>
    </location>
</feature>
<keyword evidence="8" id="KW-0460">Magnesium</keyword>
<keyword evidence="5" id="KW-0479">Metal-binding</keyword>
<dbReference type="GO" id="GO:0046872">
    <property type="term" value="F:metal ion binding"/>
    <property type="evidence" value="ECO:0007669"/>
    <property type="project" value="UniProtKB-KW"/>
</dbReference>
<evidence type="ECO:0000259" key="10">
    <source>
        <dbReference type="Pfam" id="PF01909"/>
    </source>
</evidence>
<evidence type="ECO:0000256" key="3">
    <source>
        <dbReference type="ARBA" id="ARBA00022679"/>
    </source>
</evidence>
<dbReference type="OMA" id="QVMRTRQ"/>
<comment type="similarity">
    <text evidence="9">Belongs to the MntA antitoxin family.</text>
</comment>
<dbReference type="GO" id="GO:0005524">
    <property type="term" value="F:ATP binding"/>
    <property type="evidence" value="ECO:0007669"/>
    <property type="project" value="UniProtKB-KW"/>
</dbReference>
<dbReference type="Proteomes" id="UP000284660">
    <property type="component" value="Unassembled WGS sequence"/>
</dbReference>
<dbReference type="RefSeq" id="WP_012056116.1">
    <property type="nucleotide sequence ID" value="NZ_CP054012.1"/>
</dbReference>
<keyword evidence="6" id="KW-0547">Nucleotide-binding</keyword>
<evidence type="ECO:0000256" key="9">
    <source>
        <dbReference type="ARBA" id="ARBA00038276"/>
    </source>
</evidence>
<keyword evidence="7" id="KW-0067">ATP-binding</keyword>
<dbReference type="EMBL" id="QSJN01000004">
    <property type="protein sequence ID" value="RHD75598.1"/>
    <property type="molecule type" value="Genomic_DNA"/>
</dbReference>
<evidence type="ECO:0000313" key="11">
    <source>
        <dbReference type="EMBL" id="RHD75598.1"/>
    </source>
</evidence>
<keyword evidence="4" id="KW-0548">Nucleotidyltransferase</keyword>
<dbReference type="PANTHER" id="PTHR33571">
    <property type="entry name" value="SSL8005 PROTEIN"/>
    <property type="match status" value="1"/>
</dbReference>
<evidence type="ECO:0000313" key="12">
    <source>
        <dbReference type="Proteomes" id="UP000284660"/>
    </source>
</evidence>
<dbReference type="GO" id="GO:0016779">
    <property type="term" value="F:nucleotidyltransferase activity"/>
    <property type="evidence" value="ECO:0007669"/>
    <property type="project" value="UniProtKB-KW"/>
</dbReference>
<sequence>MNSILQDRLDAIKELYKRYKVRSLYSFGSVNTPRFTEHSDIDLLIEFDPSISLEEYADNCFSLRARLVKLFKRKIDLVTNRSLSNPYFIADIEQGKQLLYGAL</sequence>
<dbReference type="InterPro" id="IPR052038">
    <property type="entry name" value="Type-VII_TA_antitoxin"/>
</dbReference>
<evidence type="ECO:0000256" key="7">
    <source>
        <dbReference type="ARBA" id="ARBA00022840"/>
    </source>
</evidence>
<evidence type="ECO:0000256" key="6">
    <source>
        <dbReference type="ARBA" id="ARBA00022741"/>
    </source>
</evidence>
<accession>A0A3R6BSH0</accession>
<evidence type="ECO:0000256" key="2">
    <source>
        <dbReference type="ARBA" id="ARBA00022649"/>
    </source>
</evidence>
<dbReference type="AlphaFoldDB" id="A0A3R6BSH0"/>
<dbReference type="Gene3D" id="3.30.460.10">
    <property type="entry name" value="Beta Polymerase, domain 2"/>
    <property type="match status" value="1"/>
</dbReference>
<gene>
    <name evidence="11" type="ORF">DW782_07950</name>
</gene>
<dbReference type="PANTHER" id="PTHR33571:SF12">
    <property type="entry name" value="BSL3053 PROTEIN"/>
    <property type="match status" value="1"/>
</dbReference>
<organism evidence="11 12">
    <name type="scientific">Parabacteroides distasonis</name>
    <dbReference type="NCBI Taxonomy" id="823"/>
    <lineage>
        <taxon>Bacteria</taxon>
        <taxon>Pseudomonadati</taxon>
        <taxon>Bacteroidota</taxon>
        <taxon>Bacteroidia</taxon>
        <taxon>Bacteroidales</taxon>
        <taxon>Tannerellaceae</taxon>
        <taxon>Parabacteroides</taxon>
    </lineage>
</organism>
<dbReference type="SUPFAM" id="SSF81301">
    <property type="entry name" value="Nucleotidyltransferase"/>
    <property type="match status" value="1"/>
</dbReference>
<dbReference type="InterPro" id="IPR002934">
    <property type="entry name" value="Polymerase_NTP_transf_dom"/>
</dbReference>
<evidence type="ECO:0000256" key="4">
    <source>
        <dbReference type="ARBA" id="ARBA00022695"/>
    </source>
</evidence>
<name>A0A3R6BSH0_PARDI</name>
<dbReference type="InterPro" id="IPR043519">
    <property type="entry name" value="NT_sf"/>
</dbReference>
<evidence type="ECO:0000256" key="8">
    <source>
        <dbReference type="ARBA" id="ARBA00022842"/>
    </source>
</evidence>